<sequence>MASTSSKPDLSYPTHANPTPYDIFHFPSRTVTPSEVKARYYDLVRVCHPDRHTASSSKSKTQVEEEFKCIVSAYNLLKNPRAKQNYDRAGLGWGTSPSSASDPWGGWQDRRYTRRYNPSYTSPGHDRFGWQHQGFYSNQFTGPHTAGSAGWNAKGHYTSNGIFISTLFVLTWILAAD</sequence>
<dbReference type="InterPro" id="IPR050817">
    <property type="entry name" value="DjlA_DnaK_co-chaperone"/>
</dbReference>
<dbReference type="InterPro" id="IPR001623">
    <property type="entry name" value="DnaJ_domain"/>
</dbReference>
<evidence type="ECO:0000313" key="2">
    <source>
        <dbReference type="EMBL" id="EST07070.1"/>
    </source>
</evidence>
<dbReference type="STRING" id="1365824.V5EPQ9"/>
<dbReference type="Pfam" id="PF00226">
    <property type="entry name" value="DnaJ"/>
    <property type="match status" value="1"/>
</dbReference>
<dbReference type="Proteomes" id="UP000019377">
    <property type="component" value="Unassembled WGS sequence"/>
</dbReference>
<proteinExistence type="predicted"/>
<dbReference type="Gene3D" id="1.10.287.110">
    <property type="entry name" value="DnaJ domain"/>
    <property type="match status" value="1"/>
</dbReference>
<evidence type="ECO:0000313" key="3">
    <source>
        <dbReference type="Proteomes" id="UP000019377"/>
    </source>
</evidence>
<name>V5EPQ9_KALBG</name>
<dbReference type="PROSITE" id="PS50076">
    <property type="entry name" value="DNAJ_2"/>
    <property type="match status" value="1"/>
</dbReference>
<dbReference type="AlphaFoldDB" id="V5EPQ9"/>
<dbReference type="PANTHER" id="PTHR24074">
    <property type="entry name" value="CO-CHAPERONE PROTEIN DJLA"/>
    <property type="match status" value="1"/>
</dbReference>
<reference evidence="3" key="1">
    <citation type="journal article" date="2013" name="Genome Announc.">
        <title>Draft genome sequence of Pseudozyma brasiliensis sp. nov. strain GHG001, a high producer of endo-1,4-xylanase isolated from an insect pest of sugarcane.</title>
        <authorList>
            <person name="Oliveira J.V.D.C."/>
            <person name="dos Santos R.A.C."/>
            <person name="Borges T.A."/>
            <person name="Riano-Pachon D.M."/>
            <person name="Goldman G.H."/>
        </authorList>
    </citation>
    <scope>NUCLEOTIDE SEQUENCE [LARGE SCALE GENOMIC DNA]</scope>
    <source>
        <strain evidence="3">GHG001</strain>
    </source>
</reference>
<feature type="domain" description="J" evidence="1">
    <location>
        <begin position="19"/>
        <end position="90"/>
    </location>
</feature>
<dbReference type="PROSITE" id="PS00636">
    <property type="entry name" value="DNAJ_1"/>
    <property type="match status" value="1"/>
</dbReference>
<dbReference type="InterPro" id="IPR036869">
    <property type="entry name" value="J_dom_sf"/>
</dbReference>
<dbReference type="InterPro" id="IPR018253">
    <property type="entry name" value="DnaJ_domain_CS"/>
</dbReference>
<dbReference type="SUPFAM" id="SSF46565">
    <property type="entry name" value="Chaperone J-domain"/>
    <property type="match status" value="1"/>
</dbReference>
<dbReference type="OrthoDB" id="445556at2759"/>
<dbReference type="HOGENOM" id="CLU_1518519_0_0_1"/>
<evidence type="ECO:0000259" key="1">
    <source>
        <dbReference type="PROSITE" id="PS50076"/>
    </source>
</evidence>
<dbReference type="CDD" id="cd06257">
    <property type="entry name" value="DnaJ"/>
    <property type="match status" value="1"/>
</dbReference>
<dbReference type="EMBL" id="KI545865">
    <property type="protein sequence ID" value="EST07070.1"/>
    <property type="molecule type" value="Genomic_DNA"/>
</dbReference>
<gene>
    <name evidence="2" type="ORF">PSEUBRA_SCAF22g00070</name>
</gene>
<keyword evidence="3" id="KW-1185">Reference proteome</keyword>
<dbReference type="SMART" id="SM00271">
    <property type="entry name" value="DnaJ"/>
    <property type="match status" value="1"/>
</dbReference>
<protein>
    <recommendedName>
        <fullName evidence="1">J domain-containing protein</fullName>
    </recommendedName>
</protein>
<accession>V5EPQ9</accession>
<organism evidence="2 3">
    <name type="scientific">Kalmanozyma brasiliensis (strain GHG001)</name>
    <name type="common">Yeast</name>
    <name type="synonym">Pseudozyma brasiliensis</name>
    <dbReference type="NCBI Taxonomy" id="1365824"/>
    <lineage>
        <taxon>Eukaryota</taxon>
        <taxon>Fungi</taxon>
        <taxon>Dikarya</taxon>
        <taxon>Basidiomycota</taxon>
        <taxon>Ustilaginomycotina</taxon>
        <taxon>Ustilaginomycetes</taxon>
        <taxon>Ustilaginales</taxon>
        <taxon>Ustilaginaceae</taxon>
        <taxon>Kalmanozyma</taxon>
    </lineage>
</organism>
<dbReference type="eggNOG" id="ENOG502S6WI">
    <property type="taxonomic scope" value="Eukaryota"/>
</dbReference>